<reference evidence="1" key="1">
    <citation type="journal article" date="2014" name="Front. Microbiol.">
        <title>High frequency of phylogenetically diverse reductive dehalogenase-homologous genes in deep subseafloor sedimentary metagenomes.</title>
        <authorList>
            <person name="Kawai M."/>
            <person name="Futagami T."/>
            <person name="Toyoda A."/>
            <person name="Takaki Y."/>
            <person name="Nishi S."/>
            <person name="Hori S."/>
            <person name="Arai W."/>
            <person name="Tsubouchi T."/>
            <person name="Morono Y."/>
            <person name="Uchiyama I."/>
            <person name="Ito T."/>
            <person name="Fujiyama A."/>
            <person name="Inagaki F."/>
            <person name="Takami H."/>
        </authorList>
    </citation>
    <scope>NUCLEOTIDE SEQUENCE</scope>
    <source>
        <strain evidence="1">Expedition CK06-06</strain>
    </source>
</reference>
<dbReference type="InterPro" id="IPR015421">
    <property type="entry name" value="PyrdxlP-dep_Trfase_major"/>
</dbReference>
<sequence>MAIAPFQLERYFAKYEFSARYLLSSSDCESLSMQELLGMADPEMVDMWEQLKLGYTESWGHPLLRDEIAGIYEGIDQQGVLTVVPEEGIYLFMRAVLQPGDHIICTYPSYQSLYEVARSM</sequence>
<dbReference type="SUPFAM" id="SSF53383">
    <property type="entry name" value="PLP-dependent transferases"/>
    <property type="match status" value="1"/>
</dbReference>
<dbReference type="PANTHER" id="PTHR43510:SF1">
    <property type="entry name" value="AMINOTRANSFERASE FUNCTION, HYPOTHETICAL (EUROFUNG)"/>
    <property type="match status" value="1"/>
</dbReference>
<dbReference type="EMBL" id="BARS01023985">
    <property type="protein sequence ID" value="GAG02648.1"/>
    <property type="molecule type" value="Genomic_DNA"/>
</dbReference>
<dbReference type="PANTHER" id="PTHR43510">
    <property type="entry name" value="AMINOTRANSFERASE FUNCTION, HYPOTHETICAL (EUROFUNG)"/>
    <property type="match status" value="1"/>
</dbReference>
<name>X0UQS7_9ZZZZ</name>
<feature type="non-terminal residue" evidence="1">
    <location>
        <position position="120"/>
    </location>
</feature>
<dbReference type="AlphaFoldDB" id="X0UQS7"/>
<dbReference type="InterPro" id="IPR015424">
    <property type="entry name" value="PyrdxlP-dep_Trfase"/>
</dbReference>
<organism evidence="1">
    <name type="scientific">marine sediment metagenome</name>
    <dbReference type="NCBI Taxonomy" id="412755"/>
    <lineage>
        <taxon>unclassified sequences</taxon>
        <taxon>metagenomes</taxon>
        <taxon>ecological metagenomes</taxon>
    </lineage>
</organism>
<proteinExistence type="predicted"/>
<evidence type="ECO:0008006" key="2">
    <source>
        <dbReference type="Google" id="ProtNLM"/>
    </source>
</evidence>
<dbReference type="Gene3D" id="3.40.640.10">
    <property type="entry name" value="Type I PLP-dependent aspartate aminotransferase-like (Major domain)"/>
    <property type="match status" value="1"/>
</dbReference>
<evidence type="ECO:0000313" key="1">
    <source>
        <dbReference type="EMBL" id="GAG02648.1"/>
    </source>
</evidence>
<protein>
    <recommendedName>
        <fullName evidence="2">Aminotransferase class I/classII domain-containing protein</fullName>
    </recommendedName>
</protein>
<accession>X0UQS7</accession>
<dbReference type="Gene3D" id="3.90.1150.10">
    <property type="entry name" value="Aspartate Aminotransferase, domain 1"/>
    <property type="match status" value="1"/>
</dbReference>
<comment type="caution">
    <text evidence="1">The sequence shown here is derived from an EMBL/GenBank/DDBJ whole genome shotgun (WGS) entry which is preliminary data.</text>
</comment>
<gene>
    <name evidence="1" type="ORF">S01H1_38137</name>
</gene>
<dbReference type="InterPro" id="IPR015422">
    <property type="entry name" value="PyrdxlP-dep_Trfase_small"/>
</dbReference>